<dbReference type="OrthoDB" id="41033at10239"/>
<protein>
    <submittedName>
        <fullName evidence="2">Uncharacterized protein</fullName>
    </submittedName>
</protein>
<keyword evidence="3" id="KW-1185">Reference proteome</keyword>
<evidence type="ECO:0000256" key="1">
    <source>
        <dbReference type="SAM" id="Phobius"/>
    </source>
</evidence>
<evidence type="ECO:0000313" key="3">
    <source>
        <dbReference type="Proteomes" id="UP000001777"/>
    </source>
</evidence>
<organism evidence="2 3">
    <name type="scientific">Acidianus rod-shaped virus 1</name>
    <dbReference type="NCBI Taxonomy" id="309181"/>
    <lineage>
        <taxon>Viruses</taxon>
        <taxon>Adnaviria</taxon>
        <taxon>Zilligvirae</taxon>
        <taxon>Taleaviricota</taxon>
        <taxon>Tokiviricetes</taxon>
        <taxon>Ligamenvirales</taxon>
        <taxon>Rudiviridae</taxon>
        <taxon>Itarudivirus</taxon>
        <taxon>Itarudivirus pozzuoliense</taxon>
        <taxon>Itarudivirus ARV1</taxon>
    </lineage>
</organism>
<dbReference type="GeneID" id="5729562"/>
<dbReference type="EMBL" id="AJ875026">
    <property type="protein sequence ID" value="CAI44177.1"/>
    <property type="molecule type" value="Genomic_DNA"/>
</dbReference>
<evidence type="ECO:0000313" key="2">
    <source>
        <dbReference type="EMBL" id="CAI44177.1"/>
    </source>
</evidence>
<keyword evidence="1" id="KW-0472">Membrane</keyword>
<proteinExistence type="predicted"/>
<keyword evidence="1" id="KW-1133">Transmembrane helix</keyword>
<accession>Q50I49</accession>
<feature type="transmembrane region" description="Helical" evidence="1">
    <location>
        <begin position="6"/>
        <end position="26"/>
    </location>
</feature>
<sequence>MTDVVLVLSLMSTTATTLFAITSLYYKIKTMFRDAVKDIVKQELDNLVKEISAIKQEQIKQDNEISYLQQQVMDIKKKVDKL</sequence>
<dbReference type="RefSeq" id="YP_001542639.1">
    <property type="nucleotide sequence ID" value="NC_009965.1"/>
</dbReference>
<keyword evidence="1" id="KW-0812">Transmembrane</keyword>
<dbReference type="Proteomes" id="UP000001777">
    <property type="component" value="Segment"/>
</dbReference>
<dbReference type="KEGG" id="vg:5729562"/>
<reference evidence="2 3" key="1">
    <citation type="journal article" date="2005" name="Virology">
        <title>A novel rudivirus, ARV1, of the hyperthermophilic archaeal genus Acidianus.</title>
        <authorList>
            <person name="Vestergaard G."/>
            <person name="Haring M."/>
            <person name="Peng X."/>
            <person name="Rachel R."/>
            <person name="Garrett R.A."/>
            <person name="Prangishvili D."/>
        </authorList>
    </citation>
    <scope>NUCLEOTIDE SEQUENCE</scope>
</reference>
<name>Q50I49_9VIRU</name>